<evidence type="ECO:0000256" key="2">
    <source>
        <dbReference type="ARBA" id="ARBA00022801"/>
    </source>
</evidence>
<dbReference type="InterPro" id="IPR000743">
    <property type="entry name" value="Glyco_hydro_28"/>
</dbReference>
<dbReference type="Pfam" id="PF00295">
    <property type="entry name" value="Glyco_hydro_28"/>
    <property type="match status" value="1"/>
</dbReference>
<name>A0A191XSY4_EXTTI</name>
<dbReference type="InterPro" id="IPR011050">
    <property type="entry name" value="Pectin_lyase_fold/virulence"/>
</dbReference>
<evidence type="ECO:0000256" key="1">
    <source>
        <dbReference type="ARBA" id="ARBA00008834"/>
    </source>
</evidence>
<accession>A0A191XSY4</accession>
<dbReference type="EMBL" id="KT921920">
    <property type="protein sequence ID" value="ANJ43593.1"/>
    <property type="molecule type" value="mRNA"/>
</dbReference>
<dbReference type="PANTHER" id="PTHR31339:SF9">
    <property type="entry name" value="PLASMIN AND FIBRONECTIN-BINDING PROTEIN A"/>
    <property type="match status" value="1"/>
</dbReference>
<dbReference type="SUPFAM" id="SSF51126">
    <property type="entry name" value="Pectin lyase-like"/>
    <property type="match status" value="1"/>
</dbReference>
<protein>
    <submittedName>
        <fullName evidence="7">Glycoside hydrolase family 28</fullName>
    </submittedName>
</protein>
<organism evidence="7">
    <name type="scientific">Extatosoma tiaratum</name>
    <name type="common">Giant prickly stick insect</name>
    <name type="synonym">Phasma tiaratum</name>
    <dbReference type="NCBI Taxonomy" id="7024"/>
    <lineage>
        <taxon>Eukaryota</taxon>
        <taxon>Metazoa</taxon>
        <taxon>Ecdysozoa</taxon>
        <taxon>Arthropoda</taxon>
        <taxon>Hexapoda</taxon>
        <taxon>Insecta</taxon>
        <taxon>Pterygota</taxon>
        <taxon>Neoptera</taxon>
        <taxon>Polyneoptera</taxon>
        <taxon>Phasmatodea</taxon>
        <taxon>Verophasmatodea</taxon>
        <taxon>Anareolatae</taxon>
        <taxon>Phasmatidae</taxon>
        <taxon>Tropidoderinae</taxon>
        <taxon>Extatosoma</taxon>
    </lineage>
</organism>
<comment type="similarity">
    <text evidence="1 5">Belongs to the glycosyl hydrolase 28 family.</text>
</comment>
<feature type="signal peptide" evidence="6">
    <location>
        <begin position="1"/>
        <end position="24"/>
    </location>
</feature>
<sequence>MLRQSSIIGITAAVILLLVRVGYSKDLRTVTEPKTPQNCTTLKATSGDDTKTIQNALDTCTKGKAVKLSSGTFYSGPLTIPSGISLLVDSGATLKALPDPSLYDMGEETCGTIDKYGVGCKPFITIRDASGSGIYGKGTIDGQGQKKMTGKTESWWQLANNANRSTVQNAPRLLQINNSADITLYQITLQNAPFYHVVSSRTNGLTVWGVTIYAPPSSRNTDGIDPSGYNITIAHCNISTGDDDVAIKAKIAPARHISVLNNHFGKGHGMSIGSEITYGVSDVTVSGLTLDGATYGLRIKSNSYRGGLVTGVTYTNVCMHNVQQPILLDTRYENYLTGNLTPQFHDVTFTNVKVLTAGTFTFNGFSDSKPVQATMEDVHIKKGSKWITKYAKITGTWAEDVTGTLCGYAGNE</sequence>
<dbReference type="InterPro" id="IPR012334">
    <property type="entry name" value="Pectin_lyas_fold"/>
</dbReference>
<keyword evidence="3 5" id="KW-0326">Glycosidase</keyword>
<dbReference type="InterPro" id="IPR051801">
    <property type="entry name" value="GH28_Enzymes"/>
</dbReference>
<dbReference type="PANTHER" id="PTHR31339">
    <property type="entry name" value="PECTIN LYASE-RELATED"/>
    <property type="match status" value="1"/>
</dbReference>
<proteinExistence type="evidence at transcript level"/>
<feature type="chain" id="PRO_5008249605" evidence="6">
    <location>
        <begin position="25"/>
        <end position="412"/>
    </location>
</feature>
<feature type="active site" evidence="4">
    <location>
        <position position="268"/>
    </location>
</feature>
<keyword evidence="6" id="KW-0732">Signal</keyword>
<dbReference type="GO" id="GO:0005975">
    <property type="term" value="P:carbohydrate metabolic process"/>
    <property type="evidence" value="ECO:0007669"/>
    <property type="project" value="InterPro"/>
</dbReference>
<dbReference type="AlphaFoldDB" id="A0A191XSY4"/>
<evidence type="ECO:0000256" key="5">
    <source>
        <dbReference type="RuleBase" id="RU361169"/>
    </source>
</evidence>
<evidence type="ECO:0000256" key="6">
    <source>
        <dbReference type="SAM" id="SignalP"/>
    </source>
</evidence>
<dbReference type="Gene3D" id="2.160.20.10">
    <property type="entry name" value="Single-stranded right-handed beta-helix, Pectin lyase-like"/>
    <property type="match status" value="1"/>
</dbReference>
<dbReference type="GO" id="GO:0004650">
    <property type="term" value="F:polygalacturonase activity"/>
    <property type="evidence" value="ECO:0007669"/>
    <property type="project" value="InterPro"/>
</dbReference>
<evidence type="ECO:0000256" key="3">
    <source>
        <dbReference type="ARBA" id="ARBA00023295"/>
    </source>
</evidence>
<evidence type="ECO:0000313" key="7">
    <source>
        <dbReference type="EMBL" id="ANJ43593.1"/>
    </source>
</evidence>
<reference evidence="7" key="1">
    <citation type="journal article" date="2016" name="Sci. Rep.">
        <title>Horizontal Gene Transfer of Pectinases from Bacteria Preceded the Diversification of Stick and Leaf Insects.</title>
        <authorList>
            <person name="Shelomi M."/>
            <person name="Danchin E.G."/>
            <person name="Heckel D."/>
            <person name="Wipfler B."/>
            <person name="Bradler S."/>
            <person name="Zhou X."/>
            <person name="Pauchet Y."/>
        </authorList>
    </citation>
    <scope>NUCLEOTIDE SEQUENCE</scope>
    <source>
        <strain evidence="7">ETIX</strain>
        <tissue evidence="7">Midgut</tissue>
    </source>
</reference>
<evidence type="ECO:0000256" key="4">
    <source>
        <dbReference type="PROSITE-ProRule" id="PRU10052"/>
    </source>
</evidence>
<dbReference type="PROSITE" id="PS00502">
    <property type="entry name" value="POLYGALACTURONASE"/>
    <property type="match status" value="1"/>
</dbReference>
<keyword evidence="2 5" id="KW-0378">Hydrolase</keyword>